<sequence length="574" mass="65384">MYNNTPPKSLVHLPRPPARPASQHLPRGECRFILPEVDAEGIRQRCPCDAFKVNDAVPGSRCACGHQAWHHKDQPAVDFVPAAEHFAVVDRCRTLEEGMKRLQDELNREKKERERAYQNLVQMLRGNYGNMAYIKYYVDEKLEMARVNFEDKIEGALDRATDALTEVDRLKTRVSDLDETSMRLEERLDSGRFPSRSLTPVVEDHSNIPARQPPPVPIANLPVRSKSKEKIVESWDVRVLMVPKKTQRHAFGVDSKAYARCQSRGLHQDIHLEYKDGVSFVKSVETAFATILKGRPWTPLQCLRSSDMSLGQLPSNQRNPVLWDYSFLEAQCMAHDKAQGDVIYIALMHEELGWPDIHSLPRLFGSDESCWNPDDELDRRARAPLDMKMDVDLDRAKPSETDSMYEYSPPPYSSARAHGDSKRAPTALEVLAGTATYFADRHPAPSVSDRSTFSDRSIDSTIYEEDDEHRDKRSRSGPLRPPQPPPHPLSPQQHSPWPSSPPQTQKMYSSGRTKRKINVKQKEPLNWGVSAMNFGNPMKSVFHRRHSESANSKESLENDLAQHHQPQDHEINDS</sequence>
<evidence type="ECO:0000313" key="4">
    <source>
        <dbReference type="Proteomes" id="UP000316270"/>
    </source>
</evidence>
<dbReference type="EMBL" id="CP042194">
    <property type="protein sequence ID" value="QDS73695.1"/>
    <property type="molecule type" value="Genomic_DNA"/>
</dbReference>
<evidence type="ECO:0000256" key="1">
    <source>
        <dbReference type="SAM" id="Coils"/>
    </source>
</evidence>
<proteinExistence type="predicted"/>
<protein>
    <submittedName>
        <fullName evidence="3">Uncharacterized protein</fullName>
    </submittedName>
</protein>
<accession>A0A517LDI2</accession>
<dbReference type="AlphaFoldDB" id="A0A517LDI2"/>
<feature type="region of interest" description="Disordered" evidence="2">
    <location>
        <begin position="1"/>
        <end position="24"/>
    </location>
</feature>
<evidence type="ECO:0000256" key="2">
    <source>
        <dbReference type="SAM" id="MobiDB-lite"/>
    </source>
</evidence>
<keyword evidence="1" id="KW-0175">Coiled coil</keyword>
<name>A0A517LDI2_9PEZI</name>
<dbReference type="OrthoDB" id="4187949at2759"/>
<feature type="coiled-coil region" evidence="1">
    <location>
        <begin position="92"/>
        <end position="123"/>
    </location>
</feature>
<dbReference type="STRING" id="50376.A0A517LDI2"/>
<feature type="region of interest" description="Disordered" evidence="2">
    <location>
        <begin position="195"/>
        <end position="218"/>
    </location>
</feature>
<gene>
    <name evidence="3" type="ORF">FKW77_003083</name>
</gene>
<feature type="compositionally biased region" description="Pro residues" evidence="2">
    <location>
        <begin position="479"/>
        <end position="489"/>
    </location>
</feature>
<feature type="region of interest" description="Disordered" evidence="2">
    <location>
        <begin position="393"/>
        <end position="423"/>
    </location>
</feature>
<evidence type="ECO:0000313" key="3">
    <source>
        <dbReference type="EMBL" id="QDS73695.1"/>
    </source>
</evidence>
<keyword evidence="4" id="KW-1185">Reference proteome</keyword>
<feature type="region of interest" description="Disordered" evidence="2">
    <location>
        <begin position="440"/>
        <end position="574"/>
    </location>
</feature>
<reference evidence="3 4" key="1">
    <citation type="submission" date="2019-07" db="EMBL/GenBank/DDBJ databases">
        <title>Finished genome of Venturia effusa.</title>
        <authorList>
            <person name="Young C.A."/>
            <person name="Cox M.P."/>
            <person name="Ganley A.R.D."/>
            <person name="David W.J."/>
        </authorList>
    </citation>
    <scope>NUCLEOTIDE SEQUENCE [LARGE SCALE GENOMIC DNA]</scope>
    <source>
        <strain evidence="4">albino</strain>
    </source>
</reference>
<dbReference type="Proteomes" id="UP000316270">
    <property type="component" value="Chromosome 10"/>
</dbReference>
<feature type="compositionally biased region" description="Basic and acidic residues" evidence="2">
    <location>
        <begin position="554"/>
        <end position="574"/>
    </location>
</feature>
<organism evidence="3 4">
    <name type="scientific">Venturia effusa</name>
    <dbReference type="NCBI Taxonomy" id="50376"/>
    <lineage>
        <taxon>Eukaryota</taxon>
        <taxon>Fungi</taxon>
        <taxon>Dikarya</taxon>
        <taxon>Ascomycota</taxon>
        <taxon>Pezizomycotina</taxon>
        <taxon>Dothideomycetes</taxon>
        <taxon>Pleosporomycetidae</taxon>
        <taxon>Venturiales</taxon>
        <taxon>Venturiaceae</taxon>
        <taxon>Venturia</taxon>
    </lineage>
</organism>